<evidence type="ECO:0000256" key="4">
    <source>
        <dbReference type="ARBA" id="ARBA00022729"/>
    </source>
</evidence>
<keyword evidence="10" id="KW-1185">Reference proteome</keyword>
<dbReference type="PANTHER" id="PTHR11802:SF472">
    <property type="entry name" value="SERINE CARBOXYPEPTIDASE CPVL-RELATED"/>
    <property type="match status" value="1"/>
</dbReference>
<dbReference type="Pfam" id="PF00450">
    <property type="entry name" value="Peptidase_S10"/>
    <property type="match status" value="1"/>
</dbReference>
<evidence type="ECO:0000256" key="8">
    <source>
        <dbReference type="SAM" id="Phobius"/>
    </source>
</evidence>
<dbReference type="EMBL" id="JASPKZ010007434">
    <property type="protein sequence ID" value="KAJ9584276.1"/>
    <property type="molecule type" value="Genomic_DNA"/>
</dbReference>
<name>A0AAD8EBT2_DIPPU</name>
<evidence type="ECO:0000256" key="6">
    <source>
        <dbReference type="ARBA" id="ARBA00023180"/>
    </source>
</evidence>
<evidence type="ECO:0000256" key="3">
    <source>
        <dbReference type="ARBA" id="ARBA00022670"/>
    </source>
</evidence>
<keyword evidence="3 7" id="KW-0645">Protease</keyword>
<dbReference type="Proteomes" id="UP001233999">
    <property type="component" value="Unassembled WGS sequence"/>
</dbReference>
<reference evidence="9" key="1">
    <citation type="journal article" date="2023" name="IScience">
        <title>Live-bearing cockroach genome reveals convergent evolutionary mechanisms linked to viviparity in insects and beyond.</title>
        <authorList>
            <person name="Fouks B."/>
            <person name="Harrison M.C."/>
            <person name="Mikhailova A.A."/>
            <person name="Marchal E."/>
            <person name="English S."/>
            <person name="Carruthers M."/>
            <person name="Jennings E.C."/>
            <person name="Chiamaka E.L."/>
            <person name="Frigard R.A."/>
            <person name="Pippel M."/>
            <person name="Attardo G.M."/>
            <person name="Benoit J.B."/>
            <person name="Bornberg-Bauer E."/>
            <person name="Tobe S.S."/>
        </authorList>
    </citation>
    <scope>NUCLEOTIDE SEQUENCE</scope>
    <source>
        <strain evidence="9">Stay&amp;Tobe</strain>
    </source>
</reference>
<dbReference type="AlphaFoldDB" id="A0AAD8EBT2"/>
<keyword evidence="8" id="KW-0472">Membrane</keyword>
<dbReference type="InterPro" id="IPR018202">
    <property type="entry name" value="Ser_caboxypep_ser_AS"/>
</dbReference>
<dbReference type="PROSITE" id="PS00131">
    <property type="entry name" value="CARBOXYPEPT_SER_SER"/>
    <property type="match status" value="1"/>
</dbReference>
<dbReference type="PRINTS" id="PR00724">
    <property type="entry name" value="CRBOXYPTASEC"/>
</dbReference>
<keyword evidence="5 7" id="KW-0378">Hydrolase</keyword>
<protein>
    <recommendedName>
        <fullName evidence="7">Carboxypeptidase</fullName>
        <ecNumber evidence="7">3.4.16.-</ecNumber>
    </recommendedName>
</protein>
<dbReference type="SUPFAM" id="SSF53474">
    <property type="entry name" value="alpha/beta-Hydrolases"/>
    <property type="match status" value="1"/>
</dbReference>
<keyword evidence="8" id="KW-0812">Transmembrane</keyword>
<dbReference type="InterPro" id="IPR033124">
    <property type="entry name" value="Ser_caboxypep_his_AS"/>
</dbReference>
<sequence length="488" mass="55887">QTHIQRNRVSNLWIPTIPSFMLSLFALLLCVNSGLSLFNVYPKIKQIPVRGDPGDPLFLTPYIEAGKIKEAQQLSKVGPLKGAANIKSYSGYLTVDKRYNSNLFFWYFPIEKEYADAPVVLWLQGGPGSTSLFGLFTENGPFSINKKFYLVPREYSWTKTHHVIYIDNPVGTGFSFTDSDDGYARNETKVGEDLYQAIFQFFQLFPELQKNEFYVTGESYGGKYVPALSYTIHTKNKDAKQKINFKGMAIGNGFSDPEHMLNYSDYLYQIGLIDINTKKILYEQENLGIKYIQEKKWDAAFDVFDRLLLGDMCNSSVFQNVTGFTFHFNYLKSREDGSDMMGQYVQLNKVRNAIHVGNLTFHTYNKVEIMLKQDVMQSVKPLVEVLLDNNNYRILIYNGQLDIIVAYPLTLGFLQTLKWSGTDAYKTAPRLQWHVDGDIAGYSKTVGNFTELLVRDAGHMVPTDQPKWAFDMINRFTSNKPFNDQIHT</sequence>
<evidence type="ECO:0000256" key="1">
    <source>
        <dbReference type="ARBA" id="ARBA00009431"/>
    </source>
</evidence>
<evidence type="ECO:0000313" key="10">
    <source>
        <dbReference type="Proteomes" id="UP001233999"/>
    </source>
</evidence>
<dbReference type="InterPro" id="IPR029058">
    <property type="entry name" value="AB_hydrolase_fold"/>
</dbReference>
<dbReference type="Gene3D" id="3.40.50.1820">
    <property type="entry name" value="alpha/beta hydrolase"/>
    <property type="match status" value="1"/>
</dbReference>
<feature type="non-terminal residue" evidence="9">
    <location>
        <position position="488"/>
    </location>
</feature>
<dbReference type="GO" id="GO:0004185">
    <property type="term" value="F:serine-type carboxypeptidase activity"/>
    <property type="evidence" value="ECO:0007669"/>
    <property type="project" value="UniProtKB-UniRule"/>
</dbReference>
<proteinExistence type="inferred from homology"/>
<keyword evidence="2 7" id="KW-0121">Carboxypeptidase</keyword>
<dbReference type="EC" id="3.4.16.-" evidence="7"/>
<keyword evidence="8" id="KW-1133">Transmembrane helix</keyword>
<dbReference type="InterPro" id="IPR001563">
    <property type="entry name" value="Peptidase_S10"/>
</dbReference>
<comment type="caution">
    <text evidence="9">The sequence shown here is derived from an EMBL/GenBank/DDBJ whole genome shotgun (WGS) entry which is preliminary data.</text>
</comment>
<organism evidence="9 10">
    <name type="scientific">Diploptera punctata</name>
    <name type="common">Pacific beetle cockroach</name>
    <dbReference type="NCBI Taxonomy" id="6984"/>
    <lineage>
        <taxon>Eukaryota</taxon>
        <taxon>Metazoa</taxon>
        <taxon>Ecdysozoa</taxon>
        <taxon>Arthropoda</taxon>
        <taxon>Hexapoda</taxon>
        <taxon>Insecta</taxon>
        <taxon>Pterygota</taxon>
        <taxon>Neoptera</taxon>
        <taxon>Polyneoptera</taxon>
        <taxon>Dictyoptera</taxon>
        <taxon>Blattodea</taxon>
        <taxon>Blaberoidea</taxon>
        <taxon>Blaberidae</taxon>
        <taxon>Diplopterinae</taxon>
        <taxon>Diploptera</taxon>
    </lineage>
</organism>
<dbReference type="PROSITE" id="PS00560">
    <property type="entry name" value="CARBOXYPEPT_SER_HIS"/>
    <property type="match status" value="1"/>
</dbReference>
<dbReference type="PANTHER" id="PTHR11802">
    <property type="entry name" value="SERINE PROTEASE FAMILY S10 SERINE CARBOXYPEPTIDASE"/>
    <property type="match status" value="1"/>
</dbReference>
<keyword evidence="6" id="KW-0325">Glycoprotein</keyword>
<accession>A0AAD8EBT2</accession>
<dbReference type="GO" id="GO:0006508">
    <property type="term" value="P:proteolysis"/>
    <property type="evidence" value="ECO:0007669"/>
    <property type="project" value="UniProtKB-KW"/>
</dbReference>
<feature type="transmembrane region" description="Helical" evidence="8">
    <location>
        <begin position="20"/>
        <end position="41"/>
    </location>
</feature>
<keyword evidence="4" id="KW-0732">Signal</keyword>
<evidence type="ECO:0000313" key="9">
    <source>
        <dbReference type="EMBL" id="KAJ9584276.1"/>
    </source>
</evidence>
<evidence type="ECO:0000256" key="7">
    <source>
        <dbReference type="RuleBase" id="RU361156"/>
    </source>
</evidence>
<evidence type="ECO:0000256" key="5">
    <source>
        <dbReference type="ARBA" id="ARBA00022801"/>
    </source>
</evidence>
<gene>
    <name evidence="9" type="ORF">L9F63_021398</name>
</gene>
<dbReference type="FunFam" id="3.40.50.1820:FF:000096">
    <property type="entry name" value="Carboxypeptidase vitellogenic-like"/>
    <property type="match status" value="1"/>
</dbReference>
<comment type="similarity">
    <text evidence="1 7">Belongs to the peptidase S10 family.</text>
</comment>
<reference evidence="9" key="2">
    <citation type="submission" date="2023-05" db="EMBL/GenBank/DDBJ databases">
        <authorList>
            <person name="Fouks B."/>
        </authorList>
    </citation>
    <scope>NUCLEOTIDE SEQUENCE</scope>
    <source>
        <strain evidence="9">Stay&amp;Tobe</strain>
        <tissue evidence="9">Testes</tissue>
    </source>
</reference>
<evidence type="ECO:0000256" key="2">
    <source>
        <dbReference type="ARBA" id="ARBA00022645"/>
    </source>
</evidence>
<feature type="non-terminal residue" evidence="9">
    <location>
        <position position="1"/>
    </location>
</feature>